<organism evidence="1">
    <name type="scientific">Noctiluca scintillans</name>
    <name type="common">Sea sparkle</name>
    <name type="synonym">Red tide dinoflagellate</name>
    <dbReference type="NCBI Taxonomy" id="2966"/>
    <lineage>
        <taxon>Eukaryota</taxon>
        <taxon>Sar</taxon>
        <taxon>Alveolata</taxon>
        <taxon>Dinophyceae</taxon>
        <taxon>Noctilucales</taxon>
        <taxon>Noctilucaceae</taxon>
        <taxon>Noctiluca</taxon>
    </lineage>
</organism>
<accession>A0A7S0ZTP1</accession>
<evidence type="ECO:0000313" key="1">
    <source>
        <dbReference type="EMBL" id="CAD8831804.1"/>
    </source>
</evidence>
<gene>
    <name evidence="1" type="ORF">NSCI0253_LOCUS6151</name>
</gene>
<reference evidence="1" key="1">
    <citation type="submission" date="2021-01" db="EMBL/GenBank/DDBJ databases">
        <authorList>
            <person name="Corre E."/>
            <person name="Pelletier E."/>
            <person name="Niang G."/>
            <person name="Scheremetjew M."/>
            <person name="Finn R."/>
            <person name="Kale V."/>
            <person name="Holt S."/>
            <person name="Cochrane G."/>
            <person name="Meng A."/>
            <person name="Brown T."/>
            <person name="Cohen L."/>
        </authorList>
    </citation>
    <scope>NUCLEOTIDE SEQUENCE</scope>
</reference>
<name>A0A7S0ZTP1_NOCSC</name>
<protein>
    <submittedName>
        <fullName evidence="1">Uncharacterized protein</fullName>
    </submittedName>
</protein>
<dbReference type="EMBL" id="HBFQ01008780">
    <property type="protein sequence ID" value="CAD8831804.1"/>
    <property type="molecule type" value="Transcribed_RNA"/>
</dbReference>
<dbReference type="AlphaFoldDB" id="A0A7S0ZTP1"/>
<proteinExistence type="predicted"/>
<sequence>MVGEVRAVAQGSAACLQRLQDSLDVWVGRDSSSEIFLASIVADALRCQVAEHAELSARLLEVHQKLDLQTACAEQVNALMNMDKYSALLEKDPAPKVCDDLLNVKMKAVEEVCHDCLRRVASFETVVCRLQGQVLACVESRDNLFQESDRQRAAIQEFQSHVRVLAGALQGMLTEAGVQCRRISAFEGKVYTMSVDANKTIRHFDQAVRRLEMKTARVRRCHEHVASEVSESSDEDEAGSRDHLCLAQCLDKIEYTQGDSWDNAHMAKLLSQFGVLLLEESETVKDEAGVGAAVWTMPGETGKPAVYFF</sequence>